<dbReference type="OrthoDB" id="3687751at2759"/>
<name>A0A3M7M5G0_9PLEO</name>
<dbReference type="EMBL" id="KE747821">
    <property type="protein sequence ID" value="RMZ69737.1"/>
    <property type="molecule type" value="Genomic_DNA"/>
</dbReference>
<dbReference type="AlphaFoldDB" id="A0A3M7M5G0"/>
<reference evidence="1 2" key="1">
    <citation type="journal article" date="2014" name="PLoS ONE">
        <title>De novo Genome Assembly of the Fungal Plant Pathogen Pyrenophora semeniperda.</title>
        <authorList>
            <person name="Soliai M.M."/>
            <person name="Meyer S.E."/>
            <person name="Udall J.A."/>
            <person name="Elzinga D.E."/>
            <person name="Hermansen R.A."/>
            <person name="Bodily P.M."/>
            <person name="Hart A.A."/>
            <person name="Coleman C.E."/>
        </authorList>
    </citation>
    <scope>NUCLEOTIDE SEQUENCE [LARGE SCALE GENOMIC DNA]</scope>
    <source>
        <strain evidence="1 2">CCB06</strain>
        <tissue evidence="1">Mycelium</tissue>
    </source>
</reference>
<evidence type="ECO:0000313" key="1">
    <source>
        <dbReference type="EMBL" id="RMZ69737.1"/>
    </source>
</evidence>
<dbReference type="Proteomes" id="UP000265663">
    <property type="component" value="Unassembled WGS sequence"/>
</dbReference>
<gene>
    <name evidence="1" type="ORF">GMOD_00010320</name>
</gene>
<keyword evidence="2" id="KW-1185">Reference proteome</keyword>
<protein>
    <submittedName>
        <fullName evidence="1">Uncharacterized protein</fullName>
    </submittedName>
</protein>
<organism evidence="1 2">
    <name type="scientific">Pyrenophora seminiperda CCB06</name>
    <dbReference type="NCBI Taxonomy" id="1302712"/>
    <lineage>
        <taxon>Eukaryota</taxon>
        <taxon>Fungi</taxon>
        <taxon>Dikarya</taxon>
        <taxon>Ascomycota</taxon>
        <taxon>Pezizomycotina</taxon>
        <taxon>Dothideomycetes</taxon>
        <taxon>Pleosporomycetidae</taxon>
        <taxon>Pleosporales</taxon>
        <taxon>Pleosporineae</taxon>
        <taxon>Pleosporaceae</taxon>
        <taxon>Pyrenophora</taxon>
    </lineage>
</organism>
<sequence>MATRPKRRMLEEYIRQDLLYRLRWNVFGALDDIEIATGPCDQAAVVPFFSHTLADESIAIPPFSRIDEVYIGECVDRVDHHYPEEYRYKPPPPMTINNEDGSPITLRQFVTQTHAYLNLHMEDLEEAKSFTYGELSKDKFNDWTRTYSDKPYLPTNIAFFSQQGLGGAY</sequence>
<accession>A0A3M7M5G0</accession>
<evidence type="ECO:0000313" key="2">
    <source>
        <dbReference type="Proteomes" id="UP000265663"/>
    </source>
</evidence>
<proteinExistence type="predicted"/>